<keyword evidence="1" id="KW-1133">Transmembrane helix</keyword>
<dbReference type="EMBL" id="CAIJDP010000062">
    <property type="protein sequence ID" value="CAD0003146.1"/>
    <property type="molecule type" value="Genomic_DNA"/>
</dbReference>
<keyword evidence="1" id="KW-0472">Membrane</keyword>
<evidence type="ECO:0000313" key="2">
    <source>
        <dbReference type="EMBL" id="CAD0003146.1"/>
    </source>
</evidence>
<keyword evidence="3" id="KW-1185">Reference proteome</keyword>
<proteinExistence type="predicted"/>
<protein>
    <submittedName>
        <fullName evidence="2">Uncharacterized protein</fullName>
    </submittedName>
</protein>
<comment type="caution">
    <text evidence="2">The sequence shown here is derived from an EMBL/GenBank/DDBJ whole genome shotgun (WGS) entry which is preliminary data.</text>
</comment>
<name>A0A6V6YUS2_9FLAO</name>
<dbReference type="RefSeq" id="WP_078229034.1">
    <property type="nucleotide sequence ID" value="NZ_CAIJDP010000062.1"/>
</dbReference>
<organism evidence="2 3">
    <name type="scientific">Flavobacterium salmonis</name>
    <dbReference type="NCBI Taxonomy" id="2654844"/>
    <lineage>
        <taxon>Bacteria</taxon>
        <taxon>Pseudomonadati</taxon>
        <taxon>Bacteroidota</taxon>
        <taxon>Flavobacteriia</taxon>
        <taxon>Flavobacteriales</taxon>
        <taxon>Flavobacteriaceae</taxon>
        <taxon>Flavobacterium</taxon>
    </lineage>
</organism>
<accession>A0A6V6YUS2</accession>
<gene>
    <name evidence="2" type="ORF">FLAT13_01506</name>
</gene>
<reference evidence="2 3" key="1">
    <citation type="submission" date="2020-06" db="EMBL/GenBank/DDBJ databases">
        <authorList>
            <person name="Criscuolo A."/>
        </authorList>
    </citation>
    <scope>NUCLEOTIDE SEQUENCE [LARGE SCALE GENOMIC DNA]</scope>
    <source>
        <strain evidence="3">CIP 111411</strain>
    </source>
</reference>
<keyword evidence="1" id="KW-0812">Transmembrane</keyword>
<dbReference type="Proteomes" id="UP000530060">
    <property type="component" value="Unassembled WGS sequence"/>
</dbReference>
<dbReference type="AlphaFoldDB" id="A0A6V6YUS2"/>
<evidence type="ECO:0000313" key="3">
    <source>
        <dbReference type="Proteomes" id="UP000530060"/>
    </source>
</evidence>
<feature type="transmembrane region" description="Helical" evidence="1">
    <location>
        <begin position="138"/>
        <end position="159"/>
    </location>
</feature>
<feature type="transmembrane region" description="Helical" evidence="1">
    <location>
        <begin position="9"/>
        <end position="28"/>
    </location>
</feature>
<evidence type="ECO:0000256" key="1">
    <source>
        <dbReference type="SAM" id="Phobius"/>
    </source>
</evidence>
<sequence length="162" mass="18980">MKKNIASKILLSATLISLLFSILITFIYEEPIVELDLYKKSKIFLEAERYSIFTVNNKKPGIYNVHYQNDTIFLKTVENDIIVGPTLTMRIYDKSYNYIGSVKPLREATYYIDSTNFDMSNLKIGFQKEADGKFHFRAFIISYSITLIFTISLLLFYFIRFL</sequence>